<keyword evidence="2" id="KW-0472">Membrane</keyword>
<feature type="coiled-coil region" evidence="1">
    <location>
        <begin position="138"/>
        <end position="179"/>
    </location>
</feature>
<protein>
    <recommendedName>
        <fullName evidence="5">Ada DNA repair metal-binding domain-containing protein</fullName>
    </recommendedName>
</protein>
<evidence type="ECO:0000256" key="2">
    <source>
        <dbReference type="SAM" id="Phobius"/>
    </source>
</evidence>
<gene>
    <name evidence="3" type="ORF">ERS852411_01154</name>
</gene>
<dbReference type="Proteomes" id="UP000095746">
    <property type="component" value="Unassembled WGS sequence"/>
</dbReference>
<dbReference type="RefSeq" id="WP_271939195.1">
    <property type="nucleotide sequence ID" value="NZ_JAQLWS010000052.1"/>
</dbReference>
<sequence>MENKIEKDKEGYLPNYIFLFSIAYLISAFIGAFYFPFMQELDCTFANFLAGLGLFFFFGFLLWPLYSFYNPFTFIVFSTLAFLLINGAFEAIIGSDRKGGDIPLDEKGLLKRLKRARILFACSVVVILIITGVFIYSRGNLLNKIDSMQTELDVIEENYERLKEQYNDIRSQKNEMQSELNFWQDYAVITTEYGEKYHTYGCQYIEGRDFWIYNIAAAIGRGYEPCSVCNPPRP</sequence>
<reference evidence="3 4" key="1">
    <citation type="submission" date="2015-09" db="EMBL/GenBank/DDBJ databases">
        <authorList>
            <consortium name="Pathogen Informatics"/>
        </authorList>
    </citation>
    <scope>NUCLEOTIDE SEQUENCE [LARGE SCALE GENOMIC DNA]</scope>
    <source>
        <strain evidence="3 4">2789STDY5608854</strain>
    </source>
</reference>
<accession>A0A174DA38</accession>
<feature type="transmembrane region" description="Helical" evidence="2">
    <location>
        <begin position="16"/>
        <end position="37"/>
    </location>
</feature>
<dbReference type="EMBL" id="CYZT01000058">
    <property type="protein sequence ID" value="CUO21149.1"/>
    <property type="molecule type" value="Genomic_DNA"/>
</dbReference>
<name>A0A174DA38_FLAPL</name>
<evidence type="ECO:0000313" key="3">
    <source>
        <dbReference type="EMBL" id="CUO21149.1"/>
    </source>
</evidence>
<proteinExistence type="predicted"/>
<feature type="transmembrane region" description="Helical" evidence="2">
    <location>
        <begin position="44"/>
        <end position="66"/>
    </location>
</feature>
<keyword evidence="1" id="KW-0175">Coiled coil</keyword>
<evidence type="ECO:0000313" key="4">
    <source>
        <dbReference type="Proteomes" id="UP000095746"/>
    </source>
</evidence>
<evidence type="ECO:0008006" key="5">
    <source>
        <dbReference type="Google" id="ProtNLM"/>
    </source>
</evidence>
<organism evidence="3 4">
    <name type="scientific">Flavonifractor plautii</name>
    <name type="common">Fusobacterium plautii</name>
    <dbReference type="NCBI Taxonomy" id="292800"/>
    <lineage>
        <taxon>Bacteria</taxon>
        <taxon>Bacillati</taxon>
        <taxon>Bacillota</taxon>
        <taxon>Clostridia</taxon>
        <taxon>Eubacteriales</taxon>
        <taxon>Oscillospiraceae</taxon>
        <taxon>Flavonifractor</taxon>
    </lineage>
</organism>
<keyword evidence="2" id="KW-1133">Transmembrane helix</keyword>
<keyword evidence="2" id="KW-0812">Transmembrane</keyword>
<evidence type="ECO:0000256" key="1">
    <source>
        <dbReference type="SAM" id="Coils"/>
    </source>
</evidence>
<dbReference type="AlphaFoldDB" id="A0A174DA38"/>
<feature type="transmembrane region" description="Helical" evidence="2">
    <location>
        <begin position="72"/>
        <end position="95"/>
    </location>
</feature>
<feature type="transmembrane region" description="Helical" evidence="2">
    <location>
        <begin position="116"/>
        <end position="136"/>
    </location>
</feature>